<dbReference type="GO" id="GO:1990423">
    <property type="term" value="C:RZZ complex"/>
    <property type="evidence" value="ECO:0007669"/>
    <property type="project" value="UniProtKB-UniRule"/>
</dbReference>
<sequence>MMEKQLPAPVFQSSILPQLPIHSDFLSVIRKKECLFVYKAKAVSTNKDVASPNSPKVEPETQSKTLQLQQEVDMVGTPLECPFDLDVLKIQDEDFYSKESMESSHHSELKTCIYKPFSSFEARGILSNFIFDPSLQSALPVFCLADAEDGERTSVLGIEKGRNNELIRYKITVAGPITSTDPTIQLDHLKSEMAFLTNVEEFSTRAVATYEAYRGVNVNSDTDTSEAFVRLECSWKNPSKVLELPHIASQAKVIIRPLPGETCSGAYEIWRQLNTLQHLIKGLESLEIVWFVKASQKTLREEIDKLIAAFCKDDTYQLKEKVEVEELYDEQLIYNRTPMDFIDHLWELLSQNCSSFNDLCQSLQYTLQRAKTDHPMVFFDNPTKFGKMLRQNDAPPQLSGMEPVSLLIEMGIEKLKRDYLYIFSGNNLVAERVISMFLPQDGTSYIDQLNCLTSIQSAVEVVALCHRVLQLPHLALRDVVTPLLEHFRDPQNFGREFSFQLGVCLLKSFFQRQESGSSVEKWRVEFTSSNDCHPVKLACQLTATHLLDASSTGDGERVGERRYNVERYLSKSDTLLG</sequence>
<evidence type="ECO:0000256" key="4">
    <source>
        <dbReference type="ARBA" id="ARBA00022618"/>
    </source>
</evidence>
<dbReference type="Gene3D" id="1.10.287.1880">
    <property type="match status" value="1"/>
</dbReference>
<keyword evidence="4 9" id="KW-0132">Cell division</keyword>
<evidence type="ECO:0000313" key="10">
    <source>
        <dbReference type="EMBL" id="JAN49680.1"/>
    </source>
</evidence>
<evidence type="ECO:0000256" key="2">
    <source>
        <dbReference type="ARBA" id="ARBA00009062"/>
    </source>
</evidence>
<keyword evidence="3 9" id="KW-0158">Chromosome</keyword>
<dbReference type="GO" id="GO:0051301">
    <property type="term" value="P:cell division"/>
    <property type="evidence" value="ECO:0007669"/>
    <property type="project" value="UniProtKB-UniRule"/>
</dbReference>
<protein>
    <recommendedName>
        <fullName evidence="9">Protein zwilch</fullName>
    </recommendedName>
</protein>
<comment type="similarity">
    <text evidence="2 9">Belongs to the ZWILCH family.</text>
</comment>
<dbReference type="Pfam" id="PF09817">
    <property type="entry name" value="Zwilch"/>
    <property type="match status" value="1"/>
</dbReference>
<keyword evidence="8 9" id="KW-0137">Centromere</keyword>
<dbReference type="PANTHER" id="PTHR15995">
    <property type="entry name" value="PROTEIN ZWILCH HOMOLOG"/>
    <property type="match status" value="1"/>
</dbReference>
<evidence type="ECO:0000256" key="5">
    <source>
        <dbReference type="ARBA" id="ARBA00022776"/>
    </source>
</evidence>
<dbReference type="InterPro" id="IPR018630">
    <property type="entry name" value="Zwilch"/>
</dbReference>
<accession>A0A0P5JPG8</accession>
<evidence type="ECO:0000256" key="1">
    <source>
        <dbReference type="ARBA" id="ARBA00004629"/>
    </source>
</evidence>
<dbReference type="Gene3D" id="2.20.25.230">
    <property type="match status" value="1"/>
</dbReference>
<dbReference type="EMBL" id="GDIQ01045057">
    <property type="protein sequence ID" value="JAN49680.1"/>
    <property type="molecule type" value="Transcribed_RNA"/>
</dbReference>
<evidence type="ECO:0000256" key="3">
    <source>
        <dbReference type="ARBA" id="ARBA00022454"/>
    </source>
</evidence>
<keyword evidence="6 9" id="KW-0995">Kinetochore</keyword>
<keyword evidence="7 9" id="KW-0131">Cell cycle</keyword>
<reference evidence="10" key="1">
    <citation type="submission" date="2015-10" db="EMBL/GenBank/DDBJ databases">
        <title>EvidentialGene: Evidence-directed Construction of Complete mRNA Transcriptomes without Genomes.</title>
        <authorList>
            <person name="Gilbert D.G."/>
        </authorList>
    </citation>
    <scope>NUCLEOTIDE SEQUENCE</scope>
</reference>
<organism evidence="10">
    <name type="scientific">Daphnia magna</name>
    <dbReference type="NCBI Taxonomy" id="35525"/>
    <lineage>
        <taxon>Eukaryota</taxon>
        <taxon>Metazoa</taxon>
        <taxon>Ecdysozoa</taxon>
        <taxon>Arthropoda</taxon>
        <taxon>Crustacea</taxon>
        <taxon>Branchiopoda</taxon>
        <taxon>Diplostraca</taxon>
        <taxon>Cladocera</taxon>
        <taxon>Anomopoda</taxon>
        <taxon>Daphniidae</taxon>
        <taxon>Daphnia</taxon>
    </lineage>
</organism>
<dbReference type="Gene3D" id="1.20.58.730">
    <property type="match status" value="1"/>
</dbReference>
<evidence type="ECO:0000256" key="6">
    <source>
        <dbReference type="ARBA" id="ARBA00022838"/>
    </source>
</evidence>
<evidence type="ECO:0000256" key="8">
    <source>
        <dbReference type="ARBA" id="ARBA00023328"/>
    </source>
</evidence>
<evidence type="ECO:0000256" key="9">
    <source>
        <dbReference type="RuleBase" id="RU369076"/>
    </source>
</evidence>
<comment type="function">
    <text evidence="9">Essential component of the mitotic checkpoint, which prevents cells from prematurely exiting mitosis. Required for the assembly of the dynein-dynactin and MAD1-MAD2 complexes onto kinetochores. Its function related to the spindle assembly machinery is proposed to depend on its association in the mitotic RZZ complex.</text>
</comment>
<comment type="subunit">
    <text evidence="9">Component of the RZZ complex.</text>
</comment>
<dbReference type="AlphaFoldDB" id="A0A0P5JPG8"/>
<keyword evidence="5 9" id="KW-0498">Mitosis</keyword>
<dbReference type="OrthoDB" id="5556307at2759"/>
<name>A0A0P5JPG8_9CRUS</name>
<dbReference type="GO" id="GO:0007094">
    <property type="term" value="P:mitotic spindle assembly checkpoint signaling"/>
    <property type="evidence" value="ECO:0007669"/>
    <property type="project" value="UniProtKB-UniRule"/>
</dbReference>
<dbReference type="GO" id="GO:0034501">
    <property type="term" value="P:protein localization to kinetochore"/>
    <property type="evidence" value="ECO:0007669"/>
    <property type="project" value="UniProtKB-UniRule"/>
</dbReference>
<comment type="subcellular location">
    <subcellularLocation>
        <location evidence="1 9">Chromosome</location>
        <location evidence="1 9">Centromere</location>
        <location evidence="1 9">Kinetochore</location>
    </subcellularLocation>
</comment>
<evidence type="ECO:0000256" key="7">
    <source>
        <dbReference type="ARBA" id="ARBA00023306"/>
    </source>
</evidence>
<dbReference type="PANTHER" id="PTHR15995:SF1">
    <property type="entry name" value="PROTEIN ZWILCH HOMOLOG"/>
    <property type="match status" value="1"/>
</dbReference>
<proteinExistence type="inferred from homology"/>